<evidence type="ECO:0000313" key="3">
    <source>
        <dbReference type="Proteomes" id="UP000247099"/>
    </source>
</evidence>
<evidence type="ECO:0000313" key="2">
    <source>
        <dbReference type="EMBL" id="PXA04144.1"/>
    </source>
</evidence>
<feature type="domain" description="Cytoskeleton protein RodZ-like C-terminal" evidence="1">
    <location>
        <begin position="46"/>
        <end position="108"/>
    </location>
</feature>
<dbReference type="PROSITE" id="PS51257">
    <property type="entry name" value="PROKAR_LIPOPROTEIN"/>
    <property type="match status" value="1"/>
</dbReference>
<protein>
    <recommendedName>
        <fullName evidence="1">Cytoskeleton protein RodZ-like C-terminal domain-containing protein</fullName>
    </recommendedName>
</protein>
<accession>A0A317ZF23</accession>
<organism evidence="2 3">
    <name type="scientific">Coraliomargarita sinensis</name>
    <dbReference type="NCBI Taxonomy" id="2174842"/>
    <lineage>
        <taxon>Bacteria</taxon>
        <taxon>Pseudomonadati</taxon>
        <taxon>Verrucomicrobiota</taxon>
        <taxon>Opitutia</taxon>
        <taxon>Puniceicoccales</taxon>
        <taxon>Coraliomargaritaceae</taxon>
        <taxon>Coraliomargarita</taxon>
    </lineage>
</organism>
<dbReference type="Proteomes" id="UP000247099">
    <property type="component" value="Unassembled WGS sequence"/>
</dbReference>
<gene>
    <name evidence="2" type="ORF">DDZ13_08885</name>
</gene>
<dbReference type="RefSeq" id="WP_110131091.1">
    <property type="nucleotide sequence ID" value="NZ_QHJQ01000005.1"/>
</dbReference>
<comment type="caution">
    <text evidence="2">The sequence shown here is derived from an EMBL/GenBank/DDBJ whole genome shotgun (WGS) entry which is preliminary data.</text>
</comment>
<reference evidence="2 3" key="1">
    <citation type="submission" date="2018-05" db="EMBL/GenBank/DDBJ databases">
        <title>Coraliomargarita sinensis sp. nov., isolated from a marine solar saltern.</title>
        <authorList>
            <person name="Zhou L.Y."/>
        </authorList>
    </citation>
    <scope>NUCLEOTIDE SEQUENCE [LARGE SCALE GENOMIC DNA]</scope>
    <source>
        <strain evidence="2 3">WN38</strain>
    </source>
</reference>
<dbReference type="Pfam" id="PF13464">
    <property type="entry name" value="RodZ_C"/>
    <property type="match status" value="1"/>
</dbReference>
<proteinExistence type="predicted"/>
<dbReference type="InterPro" id="IPR025194">
    <property type="entry name" value="RodZ-like_C"/>
</dbReference>
<dbReference type="InParanoid" id="A0A317ZF23"/>
<dbReference type="EMBL" id="QHJQ01000005">
    <property type="protein sequence ID" value="PXA04144.1"/>
    <property type="molecule type" value="Genomic_DNA"/>
</dbReference>
<dbReference type="AlphaFoldDB" id="A0A317ZF23"/>
<evidence type="ECO:0000259" key="1">
    <source>
        <dbReference type="Pfam" id="PF13464"/>
    </source>
</evidence>
<name>A0A317ZF23_9BACT</name>
<keyword evidence="3" id="KW-1185">Reference proteome</keyword>
<sequence>MKIEQITLFAVLSLLVGCATTPEVQTTETEEVNSSLQQVEQVETLTIRASGSVYVLVKTKSNNEQLFRGTLGDGDNTTLEVDEPVDVLFTAGEHLVLEWKGEEMKPNTTGTAKLTLK</sequence>